<dbReference type="Proteomes" id="UP000236728">
    <property type="component" value="Unassembled WGS sequence"/>
</dbReference>
<keyword evidence="2" id="KW-1185">Reference proteome</keyword>
<evidence type="ECO:0000313" key="2">
    <source>
        <dbReference type="Proteomes" id="UP000236728"/>
    </source>
</evidence>
<dbReference type="AlphaFoldDB" id="A0A1H6BLP0"/>
<gene>
    <name evidence="1" type="ORF">SAMN05421819_3818</name>
</gene>
<dbReference type="Pfam" id="PF10008">
    <property type="entry name" value="DUF2251"/>
    <property type="match status" value="1"/>
</dbReference>
<proteinExistence type="predicted"/>
<protein>
    <recommendedName>
        <fullName evidence="3">DUF2251 domain-containing protein</fullName>
    </recommendedName>
</protein>
<dbReference type="EMBL" id="FNVA01000007">
    <property type="protein sequence ID" value="SEG61562.1"/>
    <property type="molecule type" value="Genomic_DNA"/>
</dbReference>
<dbReference type="InterPro" id="IPR014449">
    <property type="entry name" value="UCP007050_HI0931"/>
</dbReference>
<accession>A0A1H6BLP0</accession>
<evidence type="ECO:0000313" key="1">
    <source>
        <dbReference type="EMBL" id="SEG61562.1"/>
    </source>
</evidence>
<evidence type="ECO:0008006" key="3">
    <source>
        <dbReference type="Google" id="ProtNLM"/>
    </source>
</evidence>
<sequence>MDSFTFRRGKAWFSSDSPSPPWALVFEDEGPTGYVYAYDRTRADESAILDAMLVYNNGETTDPAREYLASVQWSRDGQECVLYVEGSAQAYMNFAARTSFCRNNFPNFLDDSGRPGGWRASSHAWEDATLSRFEAALYE</sequence>
<name>A0A1H6BLP0_9BACT</name>
<reference evidence="1 2" key="1">
    <citation type="submission" date="2016-10" db="EMBL/GenBank/DDBJ databases">
        <authorList>
            <person name="de Groot N.N."/>
        </authorList>
    </citation>
    <scope>NUCLEOTIDE SEQUENCE [LARGE SCALE GENOMIC DNA]</scope>
    <source>
        <strain evidence="1 2">DSM 22489</strain>
    </source>
</reference>
<dbReference type="RefSeq" id="WP_103934668.1">
    <property type="nucleotide sequence ID" value="NZ_FNVA01000007.1"/>
</dbReference>
<dbReference type="OrthoDB" id="5679620at2"/>
<organism evidence="1 2">
    <name type="scientific">Bryocella elongata</name>
    <dbReference type="NCBI Taxonomy" id="863522"/>
    <lineage>
        <taxon>Bacteria</taxon>
        <taxon>Pseudomonadati</taxon>
        <taxon>Acidobacteriota</taxon>
        <taxon>Terriglobia</taxon>
        <taxon>Terriglobales</taxon>
        <taxon>Acidobacteriaceae</taxon>
        <taxon>Bryocella</taxon>
    </lineage>
</organism>